<proteinExistence type="inferred from homology"/>
<comment type="caution">
    <text evidence="7">The sequence shown here is derived from an EMBL/GenBank/DDBJ whole genome shotgun (WGS) entry which is preliminary data.</text>
</comment>
<dbReference type="PANTHER" id="PTHR21392">
    <property type="entry name" value="TRNA-URIDINE AMINOCARBOXYPROPYLTRANSFERASE 2"/>
    <property type="match status" value="1"/>
</dbReference>
<dbReference type="Proteomes" id="UP000774958">
    <property type="component" value="Unassembled WGS sequence"/>
</dbReference>
<evidence type="ECO:0000256" key="2">
    <source>
        <dbReference type="ARBA" id="ARBA00022679"/>
    </source>
</evidence>
<accession>A0ABS7VDJ0</accession>
<keyword evidence="2" id="KW-0808">Transferase</keyword>
<gene>
    <name evidence="7" type="ORF">LA374_14715</name>
</gene>
<dbReference type="InterPro" id="IPR039262">
    <property type="entry name" value="DTWD2/TAPT"/>
</dbReference>
<sequence length="201" mass="22666">MNTSDPTSTHTSRYCTHCGRALKACLCATLPRIANPTPLMVLQHPKERLHPKGTAHLLAGALELAELRVGSQWQEDEAVQQFVSHPPCYLLWPGEGALTLDELPRERGARFVLLDGTWRKCYRMLMENPALAALPRVALAPRSGHYHIRKAPFAGALSTLEAGYHLLCEWEQEPGRYAPLWDLFVRFNQQWLTFSQVNRGA</sequence>
<dbReference type="Pfam" id="PF03942">
    <property type="entry name" value="DTW"/>
    <property type="match status" value="1"/>
</dbReference>
<evidence type="ECO:0000313" key="8">
    <source>
        <dbReference type="Proteomes" id="UP000774958"/>
    </source>
</evidence>
<evidence type="ECO:0000313" key="7">
    <source>
        <dbReference type="EMBL" id="MBZ6067452.1"/>
    </source>
</evidence>
<feature type="domain" description="DTW" evidence="6">
    <location>
        <begin position="11"/>
        <end position="196"/>
    </location>
</feature>
<keyword evidence="3" id="KW-0949">S-adenosyl-L-methionine</keyword>
<keyword evidence="8" id="KW-1185">Reference proteome</keyword>
<organism evidence="7 8">
    <name type="scientific">Aeromonas schubertii</name>
    <dbReference type="NCBI Taxonomy" id="652"/>
    <lineage>
        <taxon>Bacteria</taxon>
        <taxon>Pseudomonadati</taxon>
        <taxon>Pseudomonadota</taxon>
        <taxon>Gammaproteobacteria</taxon>
        <taxon>Aeromonadales</taxon>
        <taxon>Aeromonadaceae</taxon>
        <taxon>Aeromonas</taxon>
    </lineage>
</organism>
<dbReference type="EMBL" id="JAIRBT010000021">
    <property type="protein sequence ID" value="MBZ6067452.1"/>
    <property type="molecule type" value="Genomic_DNA"/>
</dbReference>
<evidence type="ECO:0000259" key="6">
    <source>
        <dbReference type="SMART" id="SM01144"/>
    </source>
</evidence>
<keyword evidence="4" id="KW-0819">tRNA processing</keyword>
<dbReference type="SMART" id="SM01144">
    <property type="entry name" value="DTW"/>
    <property type="match status" value="1"/>
</dbReference>
<comment type="similarity">
    <text evidence="5">Belongs to the TDD superfamily. DTWD2 family.</text>
</comment>
<dbReference type="PANTHER" id="PTHR21392:SF0">
    <property type="entry name" value="TRNA-URIDINE AMINOCARBOXYPROPYLTRANSFERASE 2"/>
    <property type="match status" value="1"/>
</dbReference>
<evidence type="ECO:0000256" key="1">
    <source>
        <dbReference type="ARBA" id="ARBA00012386"/>
    </source>
</evidence>
<protein>
    <recommendedName>
        <fullName evidence="1">tRNA-uridine aminocarboxypropyltransferase</fullName>
        <ecNumber evidence="1">2.5.1.25</ecNumber>
    </recommendedName>
</protein>
<dbReference type="EC" id="2.5.1.25" evidence="1"/>
<evidence type="ECO:0000256" key="4">
    <source>
        <dbReference type="ARBA" id="ARBA00022694"/>
    </source>
</evidence>
<reference evidence="7 8" key="1">
    <citation type="submission" date="2021-09" db="EMBL/GenBank/DDBJ databases">
        <title>Aeromonas schubertii isolated from Asian sea bass.</title>
        <authorList>
            <person name="Pinpimai K."/>
        </authorList>
    </citation>
    <scope>NUCLEOTIDE SEQUENCE [LARGE SCALE GENOMIC DNA]</scope>
    <source>
        <strain evidence="7 8">CHULA2021a</strain>
    </source>
</reference>
<evidence type="ECO:0000256" key="3">
    <source>
        <dbReference type="ARBA" id="ARBA00022691"/>
    </source>
</evidence>
<name>A0ABS7VDJ0_9GAMM</name>
<evidence type="ECO:0000256" key="5">
    <source>
        <dbReference type="ARBA" id="ARBA00034489"/>
    </source>
</evidence>
<dbReference type="InterPro" id="IPR005636">
    <property type="entry name" value="DTW"/>
</dbReference>